<feature type="transmembrane region" description="Helical" evidence="2">
    <location>
        <begin position="52"/>
        <end position="72"/>
    </location>
</feature>
<evidence type="ECO:0000313" key="5">
    <source>
        <dbReference type="Proteomes" id="UP000320338"/>
    </source>
</evidence>
<feature type="transmembrane region" description="Helical" evidence="2">
    <location>
        <begin position="217"/>
        <end position="237"/>
    </location>
</feature>
<keyword evidence="2" id="KW-0472">Membrane</keyword>
<dbReference type="Proteomes" id="UP000320338">
    <property type="component" value="Unassembled WGS sequence"/>
</dbReference>
<accession>A0A4Y3WKZ4</accession>
<feature type="transmembrane region" description="Helical" evidence="2">
    <location>
        <begin position="597"/>
        <end position="616"/>
    </location>
</feature>
<keyword evidence="2" id="KW-1133">Transmembrane helix</keyword>
<evidence type="ECO:0000259" key="3">
    <source>
        <dbReference type="SMART" id="SM00460"/>
    </source>
</evidence>
<dbReference type="Gene3D" id="3.10.620.30">
    <property type="match status" value="1"/>
</dbReference>
<dbReference type="SMART" id="SM00460">
    <property type="entry name" value="TGc"/>
    <property type="match status" value="1"/>
</dbReference>
<dbReference type="SUPFAM" id="SSF54001">
    <property type="entry name" value="Cysteine proteinases"/>
    <property type="match status" value="1"/>
</dbReference>
<dbReference type="EMBL" id="BJNG01000006">
    <property type="protein sequence ID" value="GEC18579.1"/>
    <property type="molecule type" value="Genomic_DNA"/>
</dbReference>
<dbReference type="PANTHER" id="PTHR42736:SF1">
    <property type="entry name" value="PROTEIN-GLUTAMINE GAMMA-GLUTAMYLTRANSFERASE"/>
    <property type="match status" value="1"/>
</dbReference>
<feature type="region of interest" description="Disordered" evidence="1">
    <location>
        <begin position="727"/>
        <end position="747"/>
    </location>
</feature>
<feature type="compositionally biased region" description="Pro residues" evidence="1">
    <location>
        <begin position="562"/>
        <end position="572"/>
    </location>
</feature>
<feature type="domain" description="Transglutaminase-like" evidence="3">
    <location>
        <begin position="461"/>
        <end position="530"/>
    </location>
</feature>
<feature type="transmembrane region" description="Helical" evidence="2">
    <location>
        <begin position="79"/>
        <end position="97"/>
    </location>
</feature>
<evidence type="ECO:0000256" key="2">
    <source>
        <dbReference type="SAM" id="Phobius"/>
    </source>
</evidence>
<gene>
    <name evidence="4" type="ORF">PHY01_08620</name>
</gene>
<dbReference type="InterPro" id="IPR038765">
    <property type="entry name" value="Papain-like_cys_pep_sf"/>
</dbReference>
<feature type="region of interest" description="Disordered" evidence="1">
    <location>
        <begin position="552"/>
        <end position="590"/>
    </location>
</feature>
<organism evidence="4 5">
    <name type="scientific">Pseudonocardia hydrocarbonoxydans</name>
    <dbReference type="NCBI Taxonomy" id="76726"/>
    <lineage>
        <taxon>Bacteria</taxon>
        <taxon>Bacillati</taxon>
        <taxon>Actinomycetota</taxon>
        <taxon>Actinomycetes</taxon>
        <taxon>Pseudonocardiales</taxon>
        <taxon>Pseudonocardiaceae</taxon>
        <taxon>Pseudonocardia</taxon>
    </lineage>
</organism>
<dbReference type="RefSeq" id="WP_141277200.1">
    <property type="nucleotide sequence ID" value="NZ_BAAARZ010000021.1"/>
</dbReference>
<sequence length="747" mass="75934">MTLTAPRPTRAAPTPPAAVPGAAPRVLAPVLCAVAVLLAAAPVSAVVRGPEWIGYAGAAVAAVAAVGVLGAVAPRIPTLLVASAQVTALTCLLTALFSDDGVAGILPGPAALGDLGALLAGAGAQIDVGTAPVDPTPEILFLVAAALGLLAVAVHLAAVGAQAPAAAGIPLLAAFAVPAALADDLLPWWTLAAAALGFGLLLLAPDGNRRHIPGGTVLIAAAAAVALLVGTATAFVGTAGRFDGDGAGRGAIGLSPFTALRGQLNESTPTPLLTVRGLDQPRYLRALTLSDYVPGVGWQATRPGPGVQAEGPFAQPPVPGDTADVRFDNLDFRDYWLPLYGSPLGVADLEPGVWVYDEPSGIAYTARPQRQQSWRQWAFFPAPTTDLLRAARGERPAAIYSNVLGVDQRVTDLAAEVTAGAATDFDRAMALQEYFTSPDSEFTYDLQTAPPAGDDALVEFLTVGRVGYCEQFASAMAVMLRTVGVPARVAVGFTGGSPVQDYRVITTADAHAWVEAWFPGIGWTTFDPTPLTDGRTITPPYVEQARAEAAGGGVGAGGVPVPAAPAAPPTAPAPDAGGQTPEAPAPAPADDTGGFPLWPLPVLLLVVLSALVPAALRALRARSRLAAAAAGGVGSAGAAWDELVATSVDRRVPVPATDTVRAAARRLVRQHRLDAAAQDAVRAVVGAVEASWFGDRHPDPGELTAPVRTVRDAIAAGSPIALRARLLPPSVLTRPERPAPDPATTPA</sequence>
<dbReference type="InterPro" id="IPR021878">
    <property type="entry name" value="TgpA_N"/>
</dbReference>
<dbReference type="Pfam" id="PF01841">
    <property type="entry name" value="Transglut_core"/>
    <property type="match status" value="1"/>
</dbReference>
<feature type="transmembrane region" description="Helical" evidence="2">
    <location>
        <begin position="139"/>
        <end position="158"/>
    </location>
</feature>
<evidence type="ECO:0000256" key="1">
    <source>
        <dbReference type="SAM" id="MobiDB-lite"/>
    </source>
</evidence>
<dbReference type="OrthoDB" id="9804023at2"/>
<feature type="transmembrane region" description="Helical" evidence="2">
    <location>
        <begin position="26"/>
        <end position="46"/>
    </location>
</feature>
<keyword evidence="5" id="KW-1185">Reference proteome</keyword>
<dbReference type="AlphaFoldDB" id="A0A4Y3WKZ4"/>
<dbReference type="PANTHER" id="PTHR42736">
    <property type="entry name" value="PROTEIN-GLUTAMINE GAMMA-GLUTAMYLTRANSFERASE"/>
    <property type="match status" value="1"/>
</dbReference>
<reference evidence="4 5" key="1">
    <citation type="submission" date="2019-06" db="EMBL/GenBank/DDBJ databases">
        <title>Whole genome shotgun sequence of Pseudonocardia hydrocarbonoxydans NBRC 14498.</title>
        <authorList>
            <person name="Hosoyama A."/>
            <person name="Uohara A."/>
            <person name="Ohji S."/>
            <person name="Ichikawa N."/>
        </authorList>
    </citation>
    <scope>NUCLEOTIDE SEQUENCE [LARGE SCALE GENOMIC DNA]</scope>
    <source>
        <strain evidence="4 5">NBRC 14498</strain>
    </source>
</reference>
<proteinExistence type="predicted"/>
<name>A0A4Y3WKZ4_9PSEU</name>
<evidence type="ECO:0000313" key="4">
    <source>
        <dbReference type="EMBL" id="GEC18579.1"/>
    </source>
</evidence>
<protein>
    <recommendedName>
        <fullName evidence="3">Transglutaminase-like domain-containing protein</fullName>
    </recommendedName>
</protein>
<comment type="caution">
    <text evidence="4">The sequence shown here is derived from an EMBL/GenBank/DDBJ whole genome shotgun (WGS) entry which is preliminary data.</text>
</comment>
<feature type="compositionally biased region" description="Low complexity" evidence="1">
    <location>
        <begin position="573"/>
        <end position="590"/>
    </location>
</feature>
<dbReference type="Pfam" id="PF11992">
    <property type="entry name" value="TgpA_N"/>
    <property type="match status" value="1"/>
</dbReference>
<dbReference type="InterPro" id="IPR052901">
    <property type="entry name" value="Bact_TGase-like"/>
</dbReference>
<feature type="transmembrane region" description="Helical" evidence="2">
    <location>
        <begin position="188"/>
        <end position="205"/>
    </location>
</feature>
<dbReference type="InterPro" id="IPR002931">
    <property type="entry name" value="Transglutaminase-like"/>
</dbReference>
<feature type="transmembrane region" description="Helical" evidence="2">
    <location>
        <begin position="165"/>
        <end position="182"/>
    </location>
</feature>
<keyword evidence="2" id="KW-0812">Transmembrane</keyword>